<dbReference type="AlphaFoldDB" id="A0A381QZX8"/>
<keyword evidence="4" id="KW-0276">Fatty acid metabolism</keyword>
<dbReference type="InterPro" id="IPR037143">
    <property type="entry name" value="4-PPantetheinyl_Trfase_dom_sf"/>
</dbReference>
<evidence type="ECO:0000256" key="6">
    <source>
        <dbReference type="ARBA" id="ARBA00023098"/>
    </source>
</evidence>
<evidence type="ECO:0000259" key="8">
    <source>
        <dbReference type="Pfam" id="PF01648"/>
    </source>
</evidence>
<dbReference type="GO" id="GO:0000287">
    <property type="term" value="F:magnesium ion binding"/>
    <property type="evidence" value="ECO:0007669"/>
    <property type="project" value="InterPro"/>
</dbReference>
<keyword evidence="3" id="KW-0479">Metal-binding</keyword>
<evidence type="ECO:0000256" key="4">
    <source>
        <dbReference type="ARBA" id="ARBA00022832"/>
    </source>
</evidence>
<dbReference type="HAMAP" id="MF_00101">
    <property type="entry name" value="AcpS"/>
    <property type="match status" value="1"/>
</dbReference>
<evidence type="ECO:0000256" key="1">
    <source>
        <dbReference type="ARBA" id="ARBA00022516"/>
    </source>
</evidence>
<name>A0A381QZX8_9ZZZZ</name>
<reference evidence="9" key="1">
    <citation type="submission" date="2018-05" db="EMBL/GenBank/DDBJ databases">
        <authorList>
            <person name="Lanie J.A."/>
            <person name="Ng W.-L."/>
            <person name="Kazmierczak K.M."/>
            <person name="Andrzejewski T.M."/>
            <person name="Davidsen T.M."/>
            <person name="Wayne K.J."/>
            <person name="Tettelin H."/>
            <person name="Glass J.I."/>
            <person name="Rusch D."/>
            <person name="Podicherti R."/>
            <person name="Tsui H.-C.T."/>
            <person name="Winkler M.E."/>
        </authorList>
    </citation>
    <scope>NUCLEOTIDE SEQUENCE</scope>
</reference>
<dbReference type="Gene3D" id="3.90.470.20">
    <property type="entry name" value="4'-phosphopantetheinyl transferase domain"/>
    <property type="match status" value="1"/>
</dbReference>
<gene>
    <name evidence="9" type="ORF">METZ01_LOCUS37023</name>
</gene>
<dbReference type="NCBIfam" id="TIGR00556">
    <property type="entry name" value="pantethn_trn"/>
    <property type="match status" value="1"/>
</dbReference>
<dbReference type="GO" id="GO:0006633">
    <property type="term" value="P:fatty acid biosynthetic process"/>
    <property type="evidence" value="ECO:0007669"/>
    <property type="project" value="UniProtKB-KW"/>
</dbReference>
<dbReference type="SUPFAM" id="SSF56214">
    <property type="entry name" value="4'-phosphopantetheinyl transferase"/>
    <property type="match status" value="1"/>
</dbReference>
<evidence type="ECO:0000256" key="3">
    <source>
        <dbReference type="ARBA" id="ARBA00022723"/>
    </source>
</evidence>
<evidence type="ECO:0000313" key="9">
    <source>
        <dbReference type="EMBL" id="SUZ84169.1"/>
    </source>
</evidence>
<evidence type="ECO:0000256" key="5">
    <source>
        <dbReference type="ARBA" id="ARBA00022842"/>
    </source>
</evidence>
<keyword evidence="6" id="KW-0443">Lipid metabolism</keyword>
<dbReference type="NCBIfam" id="NF000832">
    <property type="entry name" value="PRK00070.3-2"/>
    <property type="match status" value="1"/>
</dbReference>
<evidence type="ECO:0000256" key="7">
    <source>
        <dbReference type="ARBA" id="ARBA00023160"/>
    </source>
</evidence>
<evidence type="ECO:0000256" key="2">
    <source>
        <dbReference type="ARBA" id="ARBA00022679"/>
    </source>
</evidence>
<feature type="domain" description="4'-phosphopantetheinyl transferase" evidence="8">
    <location>
        <begin position="3"/>
        <end position="101"/>
    </location>
</feature>
<dbReference type="GO" id="GO:0008897">
    <property type="term" value="F:holo-[acyl-carrier-protein] synthase activity"/>
    <property type="evidence" value="ECO:0007669"/>
    <property type="project" value="InterPro"/>
</dbReference>
<accession>A0A381QZX8</accession>
<keyword evidence="2" id="KW-0808">Transferase</keyword>
<keyword evidence="1" id="KW-0444">Lipid biosynthesis</keyword>
<dbReference type="NCBIfam" id="TIGR00516">
    <property type="entry name" value="acpS"/>
    <property type="match status" value="1"/>
</dbReference>
<dbReference type="InterPro" id="IPR004568">
    <property type="entry name" value="Ppantetheine-prot_Trfase_dom"/>
</dbReference>
<protein>
    <recommendedName>
        <fullName evidence="8">4'-phosphopantetheinyl transferase domain-containing protein</fullName>
    </recommendedName>
</protein>
<dbReference type="Pfam" id="PF01648">
    <property type="entry name" value="ACPS"/>
    <property type="match status" value="1"/>
</dbReference>
<sequence length="121" mass="12954">MIGIGTDLVDIERFRRSLERTPGLRDRLFRPDEQAYADQRGDPVERYASRFAAKEAALKALGLGLGGMAMYDIEVVRAESGAPSLLLHGEAAETAAAAGVTGWLVTISHTDTVAQAVVVAR</sequence>
<keyword evidence="5" id="KW-0460">Magnesium</keyword>
<proteinExistence type="inferred from homology"/>
<keyword evidence="7" id="KW-0275">Fatty acid biosynthesis</keyword>
<organism evidence="9">
    <name type="scientific">marine metagenome</name>
    <dbReference type="NCBI Taxonomy" id="408172"/>
    <lineage>
        <taxon>unclassified sequences</taxon>
        <taxon>metagenomes</taxon>
        <taxon>ecological metagenomes</taxon>
    </lineage>
</organism>
<dbReference type="InterPro" id="IPR008278">
    <property type="entry name" value="4-PPantetheinyl_Trfase_dom"/>
</dbReference>
<dbReference type="InterPro" id="IPR002582">
    <property type="entry name" value="ACPS"/>
</dbReference>
<dbReference type="EMBL" id="UINC01001583">
    <property type="protein sequence ID" value="SUZ84169.1"/>
    <property type="molecule type" value="Genomic_DNA"/>
</dbReference>